<keyword evidence="1" id="KW-1133">Transmembrane helix</keyword>
<dbReference type="EMBL" id="JADYXP020000025">
    <property type="protein sequence ID" value="KAL0100662.1"/>
    <property type="molecule type" value="Genomic_DNA"/>
</dbReference>
<feature type="transmembrane region" description="Helical" evidence="1">
    <location>
        <begin position="12"/>
        <end position="33"/>
    </location>
</feature>
<comment type="caution">
    <text evidence="2">The sequence shown here is derived from an EMBL/GenBank/DDBJ whole genome shotgun (WGS) entry which is preliminary data.</text>
</comment>
<proteinExistence type="predicted"/>
<organism evidence="2 3">
    <name type="scientific">Cardiocondyla obscurior</name>
    <dbReference type="NCBI Taxonomy" id="286306"/>
    <lineage>
        <taxon>Eukaryota</taxon>
        <taxon>Metazoa</taxon>
        <taxon>Ecdysozoa</taxon>
        <taxon>Arthropoda</taxon>
        <taxon>Hexapoda</taxon>
        <taxon>Insecta</taxon>
        <taxon>Pterygota</taxon>
        <taxon>Neoptera</taxon>
        <taxon>Endopterygota</taxon>
        <taxon>Hymenoptera</taxon>
        <taxon>Apocrita</taxon>
        <taxon>Aculeata</taxon>
        <taxon>Formicoidea</taxon>
        <taxon>Formicidae</taxon>
        <taxon>Myrmicinae</taxon>
        <taxon>Cardiocondyla</taxon>
    </lineage>
</organism>
<sequence length="74" mass="8441">MPDSRSISHVFFAPSFAPYLSTFSALLISKLLFSWLHFASVSRFFESPLKISSLYPLTVRNSTSGKYLKFEPVF</sequence>
<evidence type="ECO:0000256" key="1">
    <source>
        <dbReference type="SAM" id="Phobius"/>
    </source>
</evidence>
<protein>
    <submittedName>
        <fullName evidence="2">Uncharacterized protein</fullName>
    </submittedName>
</protein>
<keyword evidence="3" id="KW-1185">Reference proteome</keyword>
<evidence type="ECO:0000313" key="3">
    <source>
        <dbReference type="Proteomes" id="UP001430953"/>
    </source>
</evidence>
<keyword evidence="1" id="KW-0812">Transmembrane</keyword>
<evidence type="ECO:0000313" key="2">
    <source>
        <dbReference type="EMBL" id="KAL0100662.1"/>
    </source>
</evidence>
<keyword evidence="1" id="KW-0472">Membrane</keyword>
<dbReference type="Proteomes" id="UP001430953">
    <property type="component" value="Unassembled WGS sequence"/>
</dbReference>
<reference evidence="2 3" key="1">
    <citation type="submission" date="2023-03" db="EMBL/GenBank/DDBJ databases">
        <title>High recombination rates correlate with genetic variation in Cardiocondyla obscurior ants.</title>
        <authorList>
            <person name="Errbii M."/>
        </authorList>
    </citation>
    <scope>NUCLEOTIDE SEQUENCE [LARGE SCALE GENOMIC DNA]</scope>
    <source>
        <strain evidence="2">Alpha-2009</strain>
        <tissue evidence="2">Whole body</tissue>
    </source>
</reference>
<name>A0AAW2EG80_9HYME</name>
<gene>
    <name evidence="2" type="ORF">PUN28_019213</name>
</gene>
<accession>A0AAW2EG80</accession>
<dbReference type="AlphaFoldDB" id="A0AAW2EG80"/>